<gene>
    <name evidence="4" type="ORF">VKT23_018084</name>
</gene>
<dbReference type="InterPro" id="IPR046520">
    <property type="entry name" value="DUF6697"/>
</dbReference>
<protein>
    <recommendedName>
        <fullName evidence="3">DUF6697 domain-containing protein</fullName>
    </recommendedName>
</protein>
<feature type="region of interest" description="Disordered" evidence="2">
    <location>
        <begin position="558"/>
        <end position="589"/>
    </location>
</feature>
<sequence>MTTTVSHGVQGSGTSRYDFMTRPYVLSPSHNNELDSVKKQLELLKAADPFSVVDMAIEIQNERKKVQDATSARDAAVTRLADAYVSLGQKTAMIEKLQEEMRVLGTSGANAVCKADKGTLTTNPVEKVLQEVSSQTEDTDEAAKLQQVARLETLVNSLTEEIKMLRADKENREKLGFQKDNASSNLILNPFLHHRATPPVLSRASSWISSISSSESVTGMTASPLSPSFTDISSVSGVDSIFRLDDHDFDFAVVRTSPPSGEAEDIINARNKLLAVIPLPEEVPDDTLKPIVIPSSYTLHEFLAMAPESLKTSLDDYRALQQLTTSWCPDREEHGYFLTPVFKCNTNPRVSMAHRWTTVDLLSKLNKPTECFYNKDGVWYYAGVYKAFRLDDLTTKEWEALSNETIQSIIKETTSARKNTSPQNIYEITQLYAAGALRVACIALQCVGFNKNVYQGVLEHAEKLKERETGKWNLKVASGRTGSTHGRTGSSTTSSSSGSVSSGLGLGSSGAAWNVNANTNSVNNYVGSASLGDLTSVMASMNIGMGIGMGIGIHTRPRLYHHPSSSSSSLSEAGNENVPAPAGFGRGKK</sequence>
<comment type="caution">
    <text evidence="4">The sequence shown here is derived from an EMBL/GenBank/DDBJ whole genome shotgun (WGS) entry which is preliminary data.</text>
</comment>
<proteinExistence type="predicted"/>
<feature type="domain" description="DUF6697" evidence="3">
    <location>
        <begin position="308"/>
        <end position="459"/>
    </location>
</feature>
<dbReference type="Pfam" id="PF20411">
    <property type="entry name" value="DUF6697"/>
    <property type="match status" value="1"/>
</dbReference>
<evidence type="ECO:0000256" key="1">
    <source>
        <dbReference type="SAM" id="Coils"/>
    </source>
</evidence>
<keyword evidence="5" id="KW-1185">Reference proteome</keyword>
<organism evidence="4 5">
    <name type="scientific">Marasmiellus scandens</name>
    <dbReference type="NCBI Taxonomy" id="2682957"/>
    <lineage>
        <taxon>Eukaryota</taxon>
        <taxon>Fungi</taxon>
        <taxon>Dikarya</taxon>
        <taxon>Basidiomycota</taxon>
        <taxon>Agaricomycotina</taxon>
        <taxon>Agaricomycetes</taxon>
        <taxon>Agaricomycetidae</taxon>
        <taxon>Agaricales</taxon>
        <taxon>Marasmiineae</taxon>
        <taxon>Omphalotaceae</taxon>
        <taxon>Marasmiellus</taxon>
    </lineage>
</organism>
<dbReference type="EMBL" id="JBANRG010000079">
    <property type="protein sequence ID" value="KAK7438469.1"/>
    <property type="molecule type" value="Genomic_DNA"/>
</dbReference>
<feature type="compositionally biased region" description="Low complexity" evidence="2">
    <location>
        <begin position="478"/>
        <end position="501"/>
    </location>
</feature>
<feature type="region of interest" description="Disordered" evidence="2">
    <location>
        <begin position="472"/>
        <end position="501"/>
    </location>
</feature>
<evidence type="ECO:0000313" key="4">
    <source>
        <dbReference type="EMBL" id="KAK7438469.1"/>
    </source>
</evidence>
<feature type="coiled-coil region" evidence="1">
    <location>
        <begin position="148"/>
        <end position="175"/>
    </location>
</feature>
<evidence type="ECO:0000256" key="2">
    <source>
        <dbReference type="SAM" id="MobiDB-lite"/>
    </source>
</evidence>
<accession>A0ABR1ISJ8</accession>
<dbReference type="Proteomes" id="UP001498398">
    <property type="component" value="Unassembled WGS sequence"/>
</dbReference>
<reference evidence="4 5" key="1">
    <citation type="submission" date="2024-01" db="EMBL/GenBank/DDBJ databases">
        <title>A draft genome for the cacao thread blight pathogen Marasmiellus scandens.</title>
        <authorList>
            <person name="Baruah I.K."/>
            <person name="Leung J."/>
            <person name="Bukari Y."/>
            <person name="Amoako-Attah I."/>
            <person name="Meinhardt L.W."/>
            <person name="Bailey B.A."/>
            <person name="Cohen S.P."/>
        </authorList>
    </citation>
    <scope>NUCLEOTIDE SEQUENCE [LARGE SCALE GENOMIC DNA]</scope>
    <source>
        <strain evidence="4 5">GH-19</strain>
    </source>
</reference>
<keyword evidence="1" id="KW-0175">Coiled coil</keyword>
<evidence type="ECO:0000313" key="5">
    <source>
        <dbReference type="Proteomes" id="UP001498398"/>
    </source>
</evidence>
<name>A0ABR1ISJ8_9AGAR</name>
<evidence type="ECO:0000259" key="3">
    <source>
        <dbReference type="Pfam" id="PF20411"/>
    </source>
</evidence>